<dbReference type="InterPro" id="IPR004316">
    <property type="entry name" value="SWEET_rpt"/>
</dbReference>
<protein>
    <submittedName>
        <fullName evidence="3">Uncharacterized protein</fullName>
    </submittedName>
</protein>
<evidence type="ECO:0000313" key="3">
    <source>
        <dbReference type="EMBL" id="CAE8714737.1"/>
    </source>
</evidence>
<comment type="caution">
    <text evidence="3">The sequence shown here is derived from an EMBL/GenBank/DDBJ whole genome shotgun (WGS) entry which is preliminary data.</text>
</comment>
<feature type="compositionally biased region" description="Polar residues" evidence="1">
    <location>
        <begin position="329"/>
        <end position="342"/>
    </location>
</feature>
<evidence type="ECO:0000256" key="1">
    <source>
        <dbReference type="SAM" id="MobiDB-lite"/>
    </source>
</evidence>
<feature type="region of interest" description="Disordered" evidence="1">
    <location>
        <begin position="329"/>
        <end position="348"/>
    </location>
</feature>
<dbReference type="Pfam" id="PF03083">
    <property type="entry name" value="MtN3_slv"/>
    <property type="match status" value="1"/>
</dbReference>
<dbReference type="AlphaFoldDB" id="A0A813L1Y7"/>
<dbReference type="EMBL" id="CAJNNW010032673">
    <property type="protein sequence ID" value="CAE8714737.1"/>
    <property type="molecule type" value="Genomic_DNA"/>
</dbReference>
<feature type="transmembrane region" description="Helical" evidence="2">
    <location>
        <begin position="12"/>
        <end position="30"/>
    </location>
</feature>
<sequence length="439" mass="47752">MPASDDELIFTNLLGLTGMLISLSVSLSGLKSVREAREMGSLGGLDSRSWPLFATVAFLWTSYAVRLGDIWLFLASFPSAVIWLYFCNTAIRLLSQENGEQAPTSADPTESIGVGPIRNHGVAPIRKKSVGRFRNKAMEEIEKGLAAGFGFTLCLTFACSPWNTAKLSVLEEWITPEIKLSVFSSIAGCFSLSMYIKPVSRLWLLTKRRDASTIFLPLVMTQLFKNLVWGTYGLLVLDPGLYVPYACAVFVCLAQLLLKCVFREVGAAVEDSALKEEPGMSMHSVIPISNEKSVIQVTTRREVTSMASSACDTSSSIVAAESHVVSDAANATKSGGSPSSPSEVAAAGRAQSGIGLIPSRPRRHSMPDLNFGKGSASSSGSVYEDYLKWQVEYRKQQSEQKSKWQVIKEKRQAPMAVISRFVEVSSKPAIPGEVHVEEC</sequence>
<keyword evidence="2" id="KW-1133">Transmembrane helix</keyword>
<feature type="transmembrane region" description="Helical" evidence="2">
    <location>
        <begin position="71"/>
        <end position="91"/>
    </location>
</feature>
<dbReference type="Gene3D" id="1.20.1280.290">
    <property type="match status" value="1"/>
</dbReference>
<keyword evidence="2" id="KW-0812">Transmembrane</keyword>
<gene>
    <name evidence="3" type="ORF">PGLA2088_LOCUS38159</name>
</gene>
<keyword evidence="2" id="KW-0472">Membrane</keyword>
<evidence type="ECO:0000256" key="2">
    <source>
        <dbReference type="SAM" id="Phobius"/>
    </source>
</evidence>
<organism evidence="3 4">
    <name type="scientific">Polarella glacialis</name>
    <name type="common">Dinoflagellate</name>
    <dbReference type="NCBI Taxonomy" id="89957"/>
    <lineage>
        <taxon>Eukaryota</taxon>
        <taxon>Sar</taxon>
        <taxon>Alveolata</taxon>
        <taxon>Dinophyceae</taxon>
        <taxon>Suessiales</taxon>
        <taxon>Suessiaceae</taxon>
        <taxon>Polarella</taxon>
    </lineage>
</organism>
<feature type="transmembrane region" description="Helical" evidence="2">
    <location>
        <begin position="215"/>
        <end position="235"/>
    </location>
</feature>
<reference evidence="3" key="1">
    <citation type="submission" date="2021-02" db="EMBL/GenBank/DDBJ databases">
        <authorList>
            <person name="Dougan E. K."/>
            <person name="Rhodes N."/>
            <person name="Thang M."/>
            <person name="Chan C."/>
        </authorList>
    </citation>
    <scope>NUCLEOTIDE SEQUENCE</scope>
</reference>
<proteinExistence type="predicted"/>
<dbReference type="GO" id="GO:0016020">
    <property type="term" value="C:membrane"/>
    <property type="evidence" value="ECO:0007669"/>
    <property type="project" value="InterPro"/>
</dbReference>
<evidence type="ECO:0000313" key="4">
    <source>
        <dbReference type="Proteomes" id="UP000626109"/>
    </source>
</evidence>
<feature type="transmembrane region" description="Helical" evidence="2">
    <location>
        <begin position="241"/>
        <end position="258"/>
    </location>
</feature>
<name>A0A813L1Y7_POLGL</name>
<accession>A0A813L1Y7</accession>
<dbReference type="Proteomes" id="UP000626109">
    <property type="component" value="Unassembled WGS sequence"/>
</dbReference>